<gene>
    <name evidence="1" type="ORF">S12H4_13287</name>
</gene>
<dbReference type="AlphaFoldDB" id="X1TJN0"/>
<proteinExistence type="predicted"/>
<dbReference type="EMBL" id="BARW01006328">
    <property type="protein sequence ID" value="GAI87800.1"/>
    <property type="molecule type" value="Genomic_DNA"/>
</dbReference>
<protein>
    <submittedName>
        <fullName evidence="1">Uncharacterized protein</fullName>
    </submittedName>
</protein>
<accession>X1TJN0</accession>
<comment type="caution">
    <text evidence="1">The sequence shown here is derived from an EMBL/GenBank/DDBJ whole genome shotgun (WGS) entry which is preliminary data.</text>
</comment>
<organism evidence="1">
    <name type="scientific">marine sediment metagenome</name>
    <dbReference type="NCBI Taxonomy" id="412755"/>
    <lineage>
        <taxon>unclassified sequences</taxon>
        <taxon>metagenomes</taxon>
        <taxon>ecological metagenomes</taxon>
    </lineage>
</organism>
<sequence length="77" mass="8547">MEINIQATQGVCSEFMGEDGERREVSVVISPLKVAGSEDQSKISIVTGCNMWKSCHNEGCYYSLASRIKKERSKNSD</sequence>
<name>X1TJN0_9ZZZZ</name>
<evidence type="ECO:0000313" key="1">
    <source>
        <dbReference type="EMBL" id="GAI87800.1"/>
    </source>
</evidence>
<reference evidence="1" key="1">
    <citation type="journal article" date="2014" name="Front. Microbiol.">
        <title>High frequency of phylogenetically diverse reductive dehalogenase-homologous genes in deep subseafloor sedimentary metagenomes.</title>
        <authorList>
            <person name="Kawai M."/>
            <person name="Futagami T."/>
            <person name="Toyoda A."/>
            <person name="Takaki Y."/>
            <person name="Nishi S."/>
            <person name="Hori S."/>
            <person name="Arai W."/>
            <person name="Tsubouchi T."/>
            <person name="Morono Y."/>
            <person name="Uchiyama I."/>
            <person name="Ito T."/>
            <person name="Fujiyama A."/>
            <person name="Inagaki F."/>
            <person name="Takami H."/>
        </authorList>
    </citation>
    <scope>NUCLEOTIDE SEQUENCE</scope>
    <source>
        <strain evidence="1">Expedition CK06-06</strain>
    </source>
</reference>